<feature type="domain" description="Heterokaryon incompatibility" evidence="2">
    <location>
        <begin position="181"/>
        <end position="319"/>
    </location>
</feature>
<comment type="caution">
    <text evidence="3">The sequence shown here is derived from an EMBL/GenBank/DDBJ whole genome shotgun (WGS) entry which is preliminary data.</text>
</comment>
<dbReference type="InterPro" id="IPR052895">
    <property type="entry name" value="HetReg/Transcr_Mod"/>
</dbReference>
<reference evidence="3" key="1">
    <citation type="journal article" date="2023" name="Mol. Phylogenet. Evol.">
        <title>Genome-scale phylogeny and comparative genomics of the fungal order Sordariales.</title>
        <authorList>
            <person name="Hensen N."/>
            <person name="Bonometti L."/>
            <person name="Westerberg I."/>
            <person name="Brannstrom I.O."/>
            <person name="Guillou S."/>
            <person name="Cros-Aarteil S."/>
            <person name="Calhoun S."/>
            <person name="Haridas S."/>
            <person name="Kuo A."/>
            <person name="Mondo S."/>
            <person name="Pangilinan J."/>
            <person name="Riley R."/>
            <person name="LaButti K."/>
            <person name="Andreopoulos B."/>
            <person name="Lipzen A."/>
            <person name="Chen C."/>
            <person name="Yan M."/>
            <person name="Daum C."/>
            <person name="Ng V."/>
            <person name="Clum A."/>
            <person name="Steindorff A."/>
            <person name="Ohm R.A."/>
            <person name="Martin F."/>
            <person name="Silar P."/>
            <person name="Natvig D.O."/>
            <person name="Lalanne C."/>
            <person name="Gautier V."/>
            <person name="Ament-Velasquez S.L."/>
            <person name="Kruys A."/>
            <person name="Hutchinson M.I."/>
            <person name="Powell A.J."/>
            <person name="Barry K."/>
            <person name="Miller A.N."/>
            <person name="Grigoriev I.V."/>
            <person name="Debuchy R."/>
            <person name="Gladieux P."/>
            <person name="Hiltunen Thoren M."/>
            <person name="Johannesson H."/>
        </authorList>
    </citation>
    <scope>NUCLEOTIDE SEQUENCE</scope>
    <source>
        <strain evidence="3">CBS 508.74</strain>
    </source>
</reference>
<name>A0AAN6YW71_9PEZI</name>
<evidence type="ECO:0000313" key="4">
    <source>
        <dbReference type="Proteomes" id="UP001302812"/>
    </source>
</evidence>
<feature type="compositionally biased region" description="Acidic residues" evidence="1">
    <location>
        <begin position="554"/>
        <end position="591"/>
    </location>
</feature>
<organism evidence="3 4">
    <name type="scientific">Canariomyces notabilis</name>
    <dbReference type="NCBI Taxonomy" id="2074819"/>
    <lineage>
        <taxon>Eukaryota</taxon>
        <taxon>Fungi</taxon>
        <taxon>Dikarya</taxon>
        <taxon>Ascomycota</taxon>
        <taxon>Pezizomycotina</taxon>
        <taxon>Sordariomycetes</taxon>
        <taxon>Sordariomycetidae</taxon>
        <taxon>Sordariales</taxon>
        <taxon>Chaetomiaceae</taxon>
        <taxon>Canariomyces</taxon>
    </lineage>
</organism>
<reference evidence="3" key="2">
    <citation type="submission" date="2023-05" db="EMBL/GenBank/DDBJ databases">
        <authorList>
            <consortium name="Lawrence Berkeley National Laboratory"/>
            <person name="Steindorff A."/>
            <person name="Hensen N."/>
            <person name="Bonometti L."/>
            <person name="Westerberg I."/>
            <person name="Brannstrom I.O."/>
            <person name="Guillou S."/>
            <person name="Cros-Aarteil S."/>
            <person name="Calhoun S."/>
            <person name="Haridas S."/>
            <person name="Kuo A."/>
            <person name="Mondo S."/>
            <person name="Pangilinan J."/>
            <person name="Riley R."/>
            <person name="Labutti K."/>
            <person name="Andreopoulos B."/>
            <person name="Lipzen A."/>
            <person name="Chen C."/>
            <person name="Yanf M."/>
            <person name="Daum C."/>
            <person name="Ng V."/>
            <person name="Clum A."/>
            <person name="Ohm R."/>
            <person name="Martin F."/>
            <person name="Silar P."/>
            <person name="Natvig D."/>
            <person name="Lalanne C."/>
            <person name="Gautier V."/>
            <person name="Ament-Velasquez S.L."/>
            <person name="Kruys A."/>
            <person name="Hutchinson M.I."/>
            <person name="Powell A.J."/>
            <person name="Barry K."/>
            <person name="Miller A.N."/>
            <person name="Grigoriev I.V."/>
            <person name="Debuchy R."/>
            <person name="Gladieux P."/>
            <person name="Thoren M.H."/>
            <person name="Johannesson H."/>
        </authorList>
    </citation>
    <scope>NUCLEOTIDE SEQUENCE</scope>
    <source>
        <strain evidence="3">CBS 508.74</strain>
    </source>
</reference>
<dbReference type="InterPro" id="IPR010730">
    <property type="entry name" value="HET"/>
</dbReference>
<dbReference type="PANTHER" id="PTHR24148:SF82">
    <property type="entry name" value="HETEROKARYON INCOMPATIBILITY DOMAIN-CONTAINING PROTEIN"/>
    <property type="match status" value="1"/>
</dbReference>
<dbReference type="EMBL" id="MU853333">
    <property type="protein sequence ID" value="KAK4116032.1"/>
    <property type="molecule type" value="Genomic_DNA"/>
</dbReference>
<protein>
    <recommendedName>
        <fullName evidence="2">Heterokaryon incompatibility domain-containing protein</fullName>
    </recommendedName>
</protein>
<evidence type="ECO:0000259" key="2">
    <source>
        <dbReference type="Pfam" id="PF06985"/>
    </source>
</evidence>
<gene>
    <name evidence="3" type="ORF">N656DRAFT_221421</name>
</gene>
<feature type="region of interest" description="Disordered" evidence="1">
    <location>
        <begin position="540"/>
        <end position="607"/>
    </location>
</feature>
<dbReference type="RefSeq" id="XP_064673602.1">
    <property type="nucleotide sequence ID" value="XM_064808930.1"/>
</dbReference>
<dbReference type="AlphaFoldDB" id="A0AAN6YW71"/>
<proteinExistence type="predicted"/>
<dbReference type="Pfam" id="PF06985">
    <property type="entry name" value="HET"/>
    <property type="match status" value="1"/>
</dbReference>
<dbReference type="GeneID" id="89933053"/>
<dbReference type="Proteomes" id="UP001302812">
    <property type="component" value="Unassembled WGS sequence"/>
</dbReference>
<sequence length="827" mass="93273">MPNRLQATDALAAPWIPRVGSSQTPMRLKHSPRCFGPLGFSWVREPSPEANFNILNNSSIMAGADYPYKRLNLPTETRVLIVSPGQFDDPLIGSLSHTSIASPDEPYEALSYCWNSSVNTEHKVDPDTLIPFSLYGHDDDGNLVDEGGSIAFKDMVDDPRIHLRAFYIRLGGKVPDGLMLLDDEPVTIGGELYRALRHLRDEKSPLRIWVDALCINQQDLSERNEHVKIMGQIYANASQVRIWLGDEIGIEMEVIDMLHGLHEFFHDLFVVKGMAPNGSTIKEVLLPFVKSPEMQRLQWEKIAEFVDRAWFHRTWVIQEIANARKAIVHIGRWVLPWEALAQVISTLRKYHLDAPINMHRGLKAIIMMDWLRQERLVQQLPHSTMDLLTLAEELRDFQSTLPSDKIYGILGLTSSKDDLTVDYSLTPEQMFTSFAIWHLKTSPKPLDILTHCVDVPSKPRVLDLPSWVPDWTRAGHVEPFRVRGLRCNACGNGRYAKPSFQIDARGDPRSLHIRGRILDRIAAVETVLAIPAPKESPGLPFMAPFGVPAVPGGEGEDQNELEDEGDDEDEGGNGEDDNDWEDVDEDEEVDVQEPHLPGLKPKPIFDPAQRNSLRMKARVDNMIASFCNMLHIADPALAQVLAADPSPPDSNEEMWPTYEALWRSYMCNRKRDNGVPGPECADGFGVLVEMRLTDKTEEEILGERMHHMMAMHGLPKEVADEFRDKLRTAYDTVLWANSKWCNNRRFFKSEGGRFGWAVDGVREGDVVVGFDGGEYLFVLREVDGQQGRWRIIGDCWLGGFEDGQGFAEEGVSNSLGDGERATMFNII</sequence>
<accession>A0AAN6YW71</accession>
<evidence type="ECO:0000256" key="1">
    <source>
        <dbReference type="SAM" id="MobiDB-lite"/>
    </source>
</evidence>
<evidence type="ECO:0000313" key="3">
    <source>
        <dbReference type="EMBL" id="KAK4116032.1"/>
    </source>
</evidence>
<keyword evidence="4" id="KW-1185">Reference proteome</keyword>
<dbReference type="PANTHER" id="PTHR24148">
    <property type="entry name" value="ANKYRIN REPEAT DOMAIN-CONTAINING PROTEIN 39 HOMOLOG-RELATED"/>
    <property type="match status" value="1"/>
</dbReference>